<keyword evidence="1" id="KW-0812">Transmembrane</keyword>
<proteinExistence type="predicted"/>
<keyword evidence="3" id="KW-1185">Reference proteome</keyword>
<keyword evidence="1" id="KW-1133">Transmembrane helix</keyword>
<accession>A0AAW0ZKB8</accession>
<evidence type="ECO:0000313" key="3">
    <source>
        <dbReference type="Proteomes" id="UP001432146"/>
    </source>
</evidence>
<feature type="transmembrane region" description="Helical" evidence="1">
    <location>
        <begin position="29"/>
        <end position="49"/>
    </location>
</feature>
<sequence>MDASIKRFNLHSSQTFESLEFLYQQHKPGLISLVFLVLWITTAIVSVCVQRFNYSDMIQFSRLWFYCFGNGSLSWLDDDDDDDDDDDEFLHRIAEWSNQLFG</sequence>
<comment type="caution">
    <text evidence="2">The sequence shown here is derived from an EMBL/GenBank/DDBJ whole genome shotgun (WGS) entry which is preliminary data.</text>
</comment>
<dbReference type="Proteomes" id="UP001432146">
    <property type="component" value="Unassembled WGS sequence"/>
</dbReference>
<organism evidence="2 3">
    <name type="scientific">Tetragonisca angustula</name>
    <dbReference type="NCBI Taxonomy" id="166442"/>
    <lineage>
        <taxon>Eukaryota</taxon>
        <taxon>Metazoa</taxon>
        <taxon>Ecdysozoa</taxon>
        <taxon>Arthropoda</taxon>
        <taxon>Hexapoda</taxon>
        <taxon>Insecta</taxon>
        <taxon>Pterygota</taxon>
        <taxon>Neoptera</taxon>
        <taxon>Endopterygota</taxon>
        <taxon>Hymenoptera</taxon>
        <taxon>Apocrita</taxon>
        <taxon>Aculeata</taxon>
        <taxon>Apoidea</taxon>
        <taxon>Anthophila</taxon>
        <taxon>Apidae</taxon>
        <taxon>Tetragonisca</taxon>
    </lineage>
</organism>
<reference evidence="2 3" key="1">
    <citation type="submission" date="2024-05" db="EMBL/GenBank/DDBJ databases">
        <title>The nuclear and mitochondrial genome assemblies of Tetragonisca angustula (Apidae: Meliponini), a tiny yet remarkable pollinator in the Neotropics.</title>
        <authorList>
            <person name="Ferrari R."/>
            <person name="Ricardo P.C."/>
            <person name="Dias F.C."/>
            <person name="Araujo N.S."/>
            <person name="Soares D.O."/>
            <person name="Zhou Q.-S."/>
            <person name="Zhu C.-D."/>
            <person name="Coutinho L."/>
            <person name="Airas M.C."/>
            <person name="Batista T.M."/>
        </authorList>
    </citation>
    <scope>NUCLEOTIDE SEQUENCE [LARGE SCALE GENOMIC DNA]</scope>
    <source>
        <strain evidence="2">ASF017062</strain>
        <tissue evidence="2">Abdomen</tissue>
    </source>
</reference>
<gene>
    <name evidence="2" type="ORF">QLX08_008610</name>
</gene>
<protein>
    <submittedName>
        <fullName evidence="2">Uncharacterized protein</fullName>
    </submittedName>
</protein>
<dbReference type="AlphaFoldDB" id="A0AAW0ZKB8"/>
<name>A0AAW0ZKB8_9HYME</name>
<keyword evidence="1" id="KW-0472">Membrane</keyword>
<dbReference type="EMBL" id="JAWNGG020000184">
    <property type="protein sequence ID" value="KAK9297856.1"/>
    <property type="molecule type" value="Genomic_DNA"/>
</dbReference>
<evidence type="ECO:0000313" key="2">
    <source>
        <dbReference type="EMBL" id="KAK9297856.1"/>
    </source>
</evidence>
<evidence type="ECO:0000256" key="1">
    <source>
        <dbReference type="SAM" id="Phobius"/>
    </source>
</evidence>